<dbReference type="InterPro" id="IPR004843">
    <property type="entry name" value="Calcineurin-like_PHP"/>
</dbReference>
<sequence length="224" mass="24700">MAHEIDVELNGIELRLHCDGAVSWPEQQTLFVADTHFGKEATFRRHGIPVPIGSTQGTLTRIEKLIHSTEAKRLVILGDMFHARSSLSPDVIGSLEAFFSSHPRLAITLVRGNHDAHVGQLPPSWPVQIVDPYYRLGDLVMTHHPQPVPTDASVLLCGHLHPAVAMGASFGKLPCFHYRGGMMVLPAIGRFTGTHVVQLERDDRAWAIGENEIFPLGAYLRSNV</sequence>
<organism evidence="2 3">
    <name type="scientific">Aporhodopirellula rubra</name>
    <dbReference type="NCBI Taxonomy" id="980271"/>
    <lineage>
        <taxon>Bacteria</taxon>
        <taxon>Pseudomonadati</taxon>
        <taxon>Planctomycetota</taxon>
        <taxon>Planctomycetia</taxon>
        <taxon>Pirellulales</taxon>
        <taxon>Pirellulaceae</taxon>
        <taxon>Aporhodopirellula</taxon>
    </lineage>
</organism>
<dbReference type="GO" id="GO:0016787">
    <property type="term" value="F:hydrolase activity"/>
    <property type="evidence" value="ECO:0007669"/>
    <property type="project" value="InterPro"/>
</dbReference>
<name>A0A7W5DWM6_9BACT</name>
<dbReference type="AlphaFoldDB" id="A0A7W5DWM6"/>
<accession>A0A7W5DWM6</accession>
<proteinExistence type="predicted"/>
<dbReference type="Proteomes" id="UP000536179">
    <property type="component" value="Unassembled WGS sequence"/>
</dbReference>
<reference evidence="2 3" key="1">
    <citation type="submission" date="2020-08" db="EMBL/GenBank/DDBJ databases">
        <title>Genomic Encyclopedia of Type Strains, Phase III (KMG-III): the genomes of soil and plant-associated and newly described type strains.</title>
        <authorList>
            <person name="Whitman W."/>
        </authorList>
    </citation>
    <scope>NUCLEOTIDE SEQUENCE [LARGE SCALE GENOMIC DNA]</scope>
    <source>
        <strain evidence="2 3">CECT 8075</strain>
    </source>
</reference>
<gene>
    <name evidence="2" type="ORF">FHS27_001697</name>
</gene>
<evidence type="ECO:0000259" key="1">
    <source>
        <dbReference type="Pfam" id="PF00149"/>
    </source>
</evidence>
<dbReference type="NCBIfam" id="TIGR04123">
    <property type="entry name" value="P_estr_lig_assc"/>
    <property type="match status" value="1"/>
</dbReference>
<dbReference type="GO" id="GO:0016874">
    <property type="term" value="F:ligase activity"/>
    <property type="evidence" value="ECO:0007669"/>
    <property type="project" value="UniProtKB-KW"/>
</dbReference>
<dbReference type="PANTHER" id="PTHR39323:SF1">
    <property type="entry name" value="BLR1149 PROTEIN"/>
    <property type="match status" value="1"/>
</dbReference>
<evidence type="ECO:0000313" key="2">
    <source>
        <dbReference type="EMBL" id="MBB3205893.1"/>
    </source>
</evidence>
<dbReference type="SUPFAM" id="SSF56300">
    <property type="entry name" value="Metallo-dependent phosphatases"/>
    <property type="match status" value="1"/>
</dbReference>
<dbReference type="PANTHER" id="PTHR39323">
    <property type="entry name" value="BLR1149 PROTEIN"/>
    <property type="match status" value="1"/>
</dbReference>
<keyword evidence="3" id="KW-1185">Reference proteome</keyword>
<evidence type="ECO:0000313" key="3">
    <source>
        <dbReference type="Proteomes" id="UP000536179"/>
    </source>
</evidence>
<dbReference type="PIRSF" id="PIRSF000887">
    <property type="entry name" value="Pesterase_MJ0037"/>
    <property type="match status" value="1"/>
</dbReference>
<keyword evidence="2" id="KW-0436">Ligase</keyword>
<protein>
    <submittedName>
        <fullName evidence="2">DNA ligase-associated metallophosphoesterase</fullName>
    </submittedName>
</protein>
<feature type="domain" description="Calcineurin-like phosphoesterase" evidence="1">
    <location>
        <begin position="30"/>
        <end position="123"/>
    </location>
</feature>
<dbReference type="Pfam" id="PF00149">
    <property type="entry name" value="Metallophos"/>
    <property type="match status" value="1"/>
</dbReference>
<dbReference type="InterPro" id="IPR026336">
    <property type="entry name" value="PdeM-like"/>
</dbReference>
<dbReference type="EMBL" id="JACHXU010000004">
    <property type="protein sequence ID" value="MBB3205893.1"/>
    <property type="molecule type" value="Genomic_DNA"/>
</dbReference>
<dbReference type="InterPro" id="IPR029052">
    <property type="entry name" value="Metallo-depent_PP-like"/>
</dbReference>
<dbReference type="InterPro" id="IPR024173">
    <property type="entry name" value="Pesterase_MJ0037-like"/>
</dbReference>
<dbReference type="RefSeq" id="WP_184303860.1">
    <property type="nucleotide sequence ID" value="NZ_JACHXU010000004.1"/>
</dbReference>
<dbReference type="Gene3D" id="3.60.21.10">
    <property type="match status" value="1"/>
</dbReference>
<comment type="caution">
    <text evidence="2">The sequence shown here is derived from an EMBL/GenBank/DDBJ whole genome shotgun (WGS) entry which is preliminary data.</text>
</comment>